<dbReference type="AlphaFoldDB" id="A0A1M7S891"/>
<evidence type="ECO:0000259" key="1">
    <source>
        <dbReference type="Pfam" id="PF03724"/>
    </source>
</evidence>
<dbReference type="Gene3D" id="2.40.128.270">
    <property type="match status" value="1"/>
</dbReference>
<proteinExistence type="predicted"/>
<feature type="domain" description="DUF306" evidence="1">
    <location>
        <begin position="3"/>
        <end position="114"/>
    </location>
</feature>
<dbReference type="InterPro" id="IPR005184">
    <property type="entry name" value="DUF306_Meta_HslJ"/>
</dbReference>
<evidence type="ECO:0000313" key="2">
    <source>
        <dbReference type="EMBL" id="SHN54701.1"/>
    </source>
</evidence>
<dbReference type="Proteomes" id="UP000184391">
    <property type="component" value="Unassembled WGS sequence"/>
</dbReference>
<gene>
    <name evidence="2" type="ORF">SAMN02745193_01168</name>
</gene>
<accession>A0A1M7S891</accession>
<reference evidence="3" key="1">
    <citation type="submission" date="2016-12" db="EMBL/GenBank/DDBJ databases">
        <authorList>
            <person name="Varghese N."/>
            <person name="Submissions S."/>
        </authorList>
    </citation>
    <scope>NUCLEOTIDE SEQUENCE [LARGE SCALE GENOMIC DNA]</scope>
    <source>
        <strain evidence="3">DSM 11032</strain>
    </source>
</reference>
<sequence>MGLSGTVWRLVEVKSMDDALGSIRPDNAEKYTLTFNADGTIAARLDCNRGVGPWRNEIVEPSGGSLEIGPLAVTRALCPPPSIGEALAGQLGDVRAFIIEDGRMHMALAANGGILVWEPVAPQQ</sequence>
<protein>
    <submittedName>
        <fullName evidence="2">Heat shock protein HslJ</fullName>
    </submittedName>
</protein>
<name>A0A1M7S891_9SPHN</name>
<organism evidence="2 3">
    <name type="scientific">Erythrobacter sanguineus</name>
    <dbReference type="NCBI Taxonomy" id="198312"/>
    <lineage>
        <taxon>Bacteria</taxon>
        <taxon>Pseudomonadati</taxon>
        <taxon>Pseudomonadota</taxon>
        <taxon>Alphaproteobacteria</taxon>
        <taxon>Sphingomonadales</taxon>
        <taxon>Erythrobacteraceae</taxon>
        <taxon>Erythrobacter/Porphyrobacter group</taxon>
        <taxon>Erythrobacter</taxon>
    </lineage>
</organism>
<dbReference type="InterPro" id="IPR038670">
    <property type="entry name" value="HslJ-like_sf"/>
</dbReference>
<dbReference type="EMBL" id="FRDF01000006">
    <property type="protein sequence ID" value="SHN54701.1"/>
    <property type="molecule type" value="Genomic_DNA"/>
</dbReference>
<dbReference type="Pfam" id="PF03724">
    <property type="entry name" value="META"/>
    <property type="match status" value="1"/>
</dbReference>
<keyword evidence="2" id="KW-0346">Stress response</keyword>
<evidence type="ECO:0000313" key="3">
    <source>
        <dbReference type="Proteomes" id="UP000184391"/>
    </source>
</evidence>
<keyword evidence="3" id="KW-1185">Reference proteome</keyword>